<dbReference type="RefSeq" id="WP_045948545.1">
    <property type="nucleotide sequence ID" value="NZ_JZWV01000489.1"/>
</dbReference>
<dbReference type="Proteomes" id="UP000033551">
    <property type="component" value="Unassembled WGS sequence"/>
</dbReference>
<sequence length="221" mass="22389">MQTFATATPVSAVLDIPAGRVRLIAADRADATVEVRPSDPSKSRDVKAAELIEVAYADGVLRVVAAQAKNRITGNSGFVEVTVQLPAGSHVEAKVAAAEVLGTGRLGDVVLDAAQAQVKLDETASARVTVQSGDIALGRLGGPAEINTQKGEITITEATAGVVTLTTQHGNITVGAARGVAATLDAGTGFGRIDNALQSADGTPLTIHATTAFGDITARSI</sequence>
<dbReference type="AlphaFoldDB" id="A0A0F4JEX1"/>
<evidence type="ECO:0000259" key="1">
    <source>
        <dbReference type="Pfam" id="PF13349"/>
    </source>
</evidence>
<dbReference type="OrthoDB" id="3252095at2"/>
<comment type="caution">
    <text evidence="2">The sequence shown here is derived from an EMBL/GenBank/DDBJ whole genome shotgun (WGS) entry which is preliminary data.</text>
</comment>
<reference evidence="2 3" key="1">
    <citation type="submission" date="2015-02" db="EMBL/GenBank/DDBJ databases">
        <authorList>
            <person name="Ju K.-S."/>
            <person name="Doroghazi J.R."/>
            <person name="Metcalf W."/>
        </authorList>
    </citation>
    <scope>NUCLEOTIDE SEQUENCE [LARGE SCALE GENOMIC DNA]</scope>
    <source>
        <strain evidence="2 3">NRRL ISP-5550</strain>
    </source>
</reference>
<feature type="domain" description="DUF4097" evidence="1">
    <location>
        <begin position="20"/>
        <end position="217"/>
    </location>
</feature>
<evidence type="ECO:0000313" key="3">
    <source>
        <dbReference type="Proteomes" id="UP000033551"/>
    </source>
</evidence>
<dbReference type="Pfam" id="PF13349">
    <property type="entry name" value="DUF4097"/>
    <property type="match status" value="1"/>
</dbReference>
<dbReference type="STRING" id="68223.GCA_002028425_04139"/>
<evidence type="ECO:0000313" key="2">
    <source>
        <dbReference type="EMBL" id="KJY31501.1"/>
    </source>
</evidence>
<gene>
    <name evidence="2" type="ORF">VR44_18020</name>
</gene>
<dbReference type="EMBL" id="JZWV01000489">
    <property type="protein sequence ID" value="KJY31501.1"/>
    <property type="molecule type" value="Genomic_DNA"/>
</dbReference>
<organism evidence="2 3">
    <name type="scientific">Streptomyces katrae</name>
    <dbReference type="NCBI Taxonomy" id="68223"/>
    <lineage>
        <taxon>Bacteria</taxon>
        <taxon>Bacillati</taxon>
        <taxon>Actinomycetota</taxon>
        <taxon>Actinomycetes</taxon>
        <taxon>Kitasatosporales</taxon>
        <taxon>Streptomycetaceae</taxon>
        <taxon>Streptomyces</taxon>
    </lineage>
</organism>
<accession>A0A0F4JEX1</accession>
<dbReference type="InterPro" id="IPR025164">
    <property type="entry name" value="Toastrack_DUF4097"/>
</dbReference>
<dbReference type="PATRIC" id="fig|68223.7.peg.8150"/>
<proteinExistence type="predicted"/>
<name>A0A0F4JEX1_9ACTN</name>
<protein>
    <recommendedName>
        <fullName evidence="1">DUF4097 domain-containing protein</fullName>
    </recommendedName>
</protein>
<keyword evidence="3" id="KW-1185">Reference proteome</keyword>